<dbReference type="InterPro" id="IPR032675">
    <property type="entry name" value="LRR_dom_sf"/>
</dbReference>
<feature type="region of interest" description="Disordered" evidence="2">
    <location>
        <begin position="686"/>
        <end position="853"/>
    </location>
</feature>
<comment type="caution">
    <text evidence="3">The sequence shown here is derived from an EMBL/GenBank/DDBJ whole genome shotgun (WGS) entry which is preliminary data.</text>
</comment>
<dbReference type="EMBL" id="SNRW01006357">
    <property type="protein sequence ID" value="KAA6383231.1"/>
    <property type="molecule type" value="Genomic_DNA"/>
</dbReference>
<dbReference type="PANTHER" id="PTHR24114:SF2">
    <property type="entry name" value="F-BOX DOMAIN-CONTAINING PROTEIN-RELATED"/>
    <property type="match status" value="1"/>
</dbReference>
<evidence type="ECO:0000313" key="4">
    <source>
        <dbReference type="Proteomes" id="UP000324800"/>
    </source>
</evidence>
<feature type="compositionally biased region" description="Low complexity" evidence="2">
    <location>
        <begin position="751"/>
        <end position="764"/>
    </location>
</feature>
<feature type="compositionally biased region" description="Basic and acidic residues" evidence="2">
    <location>
        <begin position="255"/>
        <end position="286"/>
    </location>
</feature>
<feature type="region of interest" description="Disordered" evidence="2">
    <location>
        <begin position="966"/>
        <end position="1041"/>
    </location>
</feature>
<feature type="compositionally biased region" description="Basic and acidic residues" evidence="2">
    <location>
        <begin position="767"/>
        <end position="777"/>
    </location>
</feature>
<dbReference type="Gene3D" id="3.80.10.10">
    <property type="entry name" value="Ribonuclease Inhibitor"/>
    <property type="match status" value="3"/>
</dbReference>
<dbReference type="PANTHER" id="PTHR24114">
    <property type="entry name" value="LEUCINE RICH REPEAT FAMILY PROTEIN"/>
    <property type="match status" value="1"/>
</dbReference>
<evidence type="ECO:0000313" key="3">
    <source>
        <dbReference type="EMBL" id="KAA6383231.1"/>
    </source>
</evidence>
<feature type="compositionally biased region" description="Basic and acidic residues" evidence="2">
    <location>
        <begin position="691"/>
        <end position="702"/>
    </location>
</feature>
<dbReference type="AlphaFoldDB" id="A0A5J4VKX6"/>
<dbReference type="OrthoDB" id="120976at2759"/>
<feature type="compositionally biased region" description="Basic residues" evidence="2">
    <location>
        <begin position="177"/>
        <end position="194"/>
    </location>
</feature>
<name>A0A5J4VKX6_9EUKA</name>
<dbReference type="Pfam" id="PF13516">
    <property type="entry name" value="LRR_6"/>
    <property type="match status" value="5"/>
</dbReference>
<organism evidence="3 4">
    <name type="scientific">Streblomastix strix</name>
    <dbReference type="NCBI Taxonomy" id="222440"/>
    <lineage>
        <taxon>Eukaryota</taxon>
        <taxon>Metamonada</taxon>
        <taxon>Preaxostyla</taxon>
        <taxon>Oxymonadida</taxon>
        <taxon>Streblomastigidae</taxon>
        <taxon>Streblomastix</taxon>
    </lineage>
</organism>
<feature type="coiled-coil region" evidence="1">
    <location>
        <begin position="614"/>
        <end position="672"/>
    </location>
</feature>
<sequence length="1041" mass="115928">SIDLSSIAGANRNHIGSAAASFADLIANNEIISSINLESNSLTVEGLTSIAQALAASNISLSTIELSSNTFGPDGAALIGALLPNTKLLHIGFSSNDIGDKGAIAIARGLFEAPEEVITQIEKKRQDQREKRKKQRERLGLPDKDDLDDSDDDEDLEADDQEAGDTKKDSKGQNASKTKKFGLKGLKTKGKTKSKISASNTQQTETKRTIAGYTSRDSRPVRPPGVQTKQVLSIPQGKKNPFDAQALLSQGFLQTDRKSVDTNRMTQQEKPELLSDYKSNEEKKDQQQGSADEEDSGQAIAKMEALEKQQKEREERRAGISPEIAKGFDPHELFTILLDPLPEQRQKKKKPERKKKIRGVGQMNRRGLTVKNVIWEACEALDEMDDEEDTEEEDPESRGICRLQTITLSQNNITEKGAKVLAVSLSTNRFLTQLDISHNKIGLAGGTALAEMIAENNTLTKLLINDCKIGAQGIAHIGRALGKNQALEILNMATNNMLDEGVMAIADGIGSNRATSLQDIDLSQNGITDKGGSSFASHLTYNYTVIKVNLSSNELENEAVNAFISALRTNTLLTTVDLRFNNSAHVSIMQMEDLLEENLRKKRENNPLRLASELHQLQDDFQRLNDLRKLLSDENNNLHDKLIQLIVARLDLAETKRKCKEAEDALLEEIDNNSKLMYQYTEAAKFATSETSREKGDGDFKMRQLGTKITRMQQSKAEADKRRRRTVTEIEDEGKLEEEEEERKKKEEAAEAANEQAKADAAAEFGDAVKQKEKEAEQQQQLGQTQDGEKIDKKESDKKDEDKKEDDKKDDDKKSIQTVDSKEATVTETETEKKDGQQIEGSKTLKSNQSVHNLDQTQDTLQSTQGRTLQRQMTQTTKEMQRQILLNKLTFRKVQRNRDYYTKETIHLIDLQSQIKGWSDAWYECARMGRATKKYHLGPQLPFDFLPEEQQAAILAQRQLEEKTRKQAELARALGMTQEPAEDDKDTKGKKKKKQKGGTPDSKTKPGSNDGTIKPPTAESKPGSSNPAEEKPTEAAPTPLS</sequence>
<keyword evidence="1" id="KW-0175">Coiled coil</keyword>
<dbReference type="InterPro" id="IPR001611">
    <property type="entry name" value="Leu-rich_rpt"/>
</dbReference>
<dbReference type="Proteomes" id="UP000324800">
    <property type="component" value="Unassembled WGS sequence"/>
</dbReference>
<feature type="compositionally biased region" description="Basic residues" evidence="2">
    <location>
        <begin position="346"/>
        <end position="358"/>
    </location>
</feature>
<feature type="compositionally biased region" description="Acidic residues" evidence="2">
    <location>
        <begin position="729"/>
        <end position="741"/>
    </location>
</feature>
<dbReference type="SUPFAM" id="SSF52047">
    <property type="entry name" value="RNI-like"/>
    <property type="match status" value="2"/>
</dbReference>
<feature type="region of interest" description="Disordered" evidence="2">
    <location>
        <begin position="337"/>
        <end position="358"/>
    </location>
</feature>
<feature type="non-terminal residue" evidence="3">
    <location>
        <position position="1"/>
    </location>
</feature>
<gene>
    <name evidence="3" type="ORF">EZS28_021241</name>
</gene>
<evidence type="ECO:0000256" key="1">
    <source>
        <dbReference type="SAM" id="Coils"/>
    </source>
</evidence>
<dbReference type="InterPro" id="IPR052394">
    <property type="entry name" value="LRR-containing"/>
</dbReference>
<feature type="compositionally biased region" description="Acidic residues" evidence="2">
    <location>
        <begin position="145"/>
        <end position="163"/>
    </location>
</feature>
<accession>A0A5J4VKX6</accession>
<feature type="region of interest" description="Disordered" evidence="2">
    <location>
        <begin position="122"/>
        <end position="325"/>
    </location>
</feature>
<protein>
    <submittedName>
        <fullName evidence="3">Putative leucine Rich Repeat family protein</fullName>
    </submittedName>
</protein>
<feature type="compositionally biased region" description="Basic and acidic residues" evidence="2">
    <location>
        <begin position="304"/>
        <end position="318"/>
    </location>
</feature>
<dbReference type="SMART" id="SM00368">
    <property type="entry name" value="LRR_RI"/>
    <property type="match status" value="9"/>
</dbReference>
<feature type="compositionally biased region" description="Polar residues" evidence="2">
    <location>
        <begin position="839"/>
        <end position="853"/>
    </location>
</feature>
<reference evidence="3 4" key="1">
    <citation type="submission" date="2019-03" db="EMBL/GenBank/DDBJ databases">
        <title>Single cell metagenomics reveals metabolic interactions within the superorganism composed of flagellate Streblomastix strix and complex community of Bacteroidetes bacteria on its surface.</title>
        <authorList>
            <person name="Treitli S.C."/>
            <person name="Kolisko M."/>
            <person name="Husnik F."/>
            <person name="Keeling P."/>
            <person name="Hampl V."/>
        </authorList>
    </citation>
    <scope>NUCLEOTIDE SEQUENCE [LARGE SCALE GENOMIC DNA]</scope>
    <source>
        <strain evidence="3">ST1C</strain>
    </source>
</reference>
<proteinExistence type="predicted"/>
<feature type="compositionally biased region" description="Basic and acidic residues" evidence="2">
    <location>
        <begin position="787"/>
        <end position="837"/>
    </location>
</feature>
<evidence type="ECO:0000256" key="2">
    <source>
        <dbReference type="SAM" id="MobiDB-lite"/>
    </source>
</evidence>